<comment type="subunit">
    <text evidence="4">Homotetramer.</text>
</comment>
<protein>
    <recommendedName>
        <fullName evidence="4">ADP/GDP-polyphosphate phosphotransferase</fullName>
        <ecNumber evidence="4">2.7.4.-</ecNumber>
    </recommendedName>
    <alternativeName>
        <fullName evidence="4">Polyphosphate kinase PPK2</fullName>
    </alternativeName>
</protein>
<dbReference type="KEGG" id="anf:AQPE_1698"/>
<gene>
    <name evidence="7" type="ORF">AQPE_1698</name>
</gene>
<dbReference type="InterPro" id="IPR022486">
    <property type="entry name" value="PPK2_PA0141"/>
</dbReference>
<feature type="domain" description="Polyphosphate kinase-2-related" evidence="6">
    <location>
        <begin position="30"/>
        <end position="253"/>
    </location>
</feature>
<dbReference type="PANTHER" id="PTHR34383">
    <property type="entry name" value="POLYPHOSPHATE:AMP PHOSPHOTRANSFERASE-RELATED"/>
    <property type="match status" value="1"/>
</dbReference>
<dbReference type="Gene3D" id="3.40.50.300">
    <property type="entry name" value="P-loop containing nucleotide triphosphate hydrolases"/>
    <property type="match status" value="1"/>
</dbReference>
<feature type="compositionally biased region" description="Basic residues" evidence="5">
    <location>
        <begin position="8"/>
        <end position="18"/>
    </location>
</feature>
<dbReference type="InterPro" id="IPR027417">
    <property type="entry name" value="P-loop_NTPase"/>
</dbReference>
<feature type="region of interest" description="Disordered" evidence="5">
    <location>
        <begin position="1"/>
        <end position="25"/>
    </location>
</feature>
<feature type="compositionally biased region" description="Basic and acidic residues" evidence="5">
    <location>
        <begin position="284"/>
        <end position="297"/>
    </location>
</feature>
<sequence length="297" mass="35113">MSNNSEKKHSKHGGKHLKHIEPEKKDHRLISKKKYNKELRKLEIELIKLQEWVKQKQLKVVVLFEGRDAAGKGGVIKRISGPLNPRICRIAALGTPTEKEKSEWYFQRYVEKLPVGGEIVLFDRSWYNRAGVEHVMGFCTDDQYEEFFRSCPKFEQMLIRSGIILIKYWFSVSDEEQENRFQDRLNDPTKRWKLSPMDVKSREKWVEYSKAKDEMFIHTDTKESPWFVVPADNKKLARLNCISHMLSLIPYEELPSEPIVFPPRIESQDYVRTPMSDQTFVPDRYSRKKDDDKSDSK</sequence>
<dbReference type="Proteomes" id="UP001193389">
    <property type="component" value="Chromosome"/>
</dbReference>
<dbReference type="PIRSF" id="PIRSF028756">
    <property type="entry name" value="PPK2_prd"/>
    <property type="match status" value="1"/>
</dbReference>
<keyword evidence="3 4" id="KW-0418">Kinase</keyword>
<evidence type="ECO:0000313" key="7">
    <source>
        <dbReference type="EMBL" id="BBE17542.1"/>
    </source>
</evidence>
<proteinExistence type="inferred from homology"/>
<dbReference type="EMBL" id="AP018694">
    <property type="protein sequence ID" value="BBE17542.1"/>
    <property type="molecule type" value="Genomic_DNA"/>
</dbReference>
<dbReference type="Pfam" id="PF03976">
    <property type="entry name" value="PPK2"/>
    <property type="match status" value="1"/>
</dbReference>
<dbReference type="NCBIfam" id="TIGR03707">
    <property type="entry name" value="PPK2_P_aer"/>
    <property type="match status" value="1"/>
</dbReference>
<feature type="region of interest" description="Disordered" evidence="5">
    <location>
        <begin position="271"/>
        <end position="297"/>
    </location>
</feature>
<dbReference type="AlphaFoldDB" id="A0A5K7S7L2"/>
<reference evidence="7" key="1">
    <citation type="journal article" date="2020" name="Int. J. Syst. Evol. Microbiol.">
        <title>Aquipluma nitroreducens gen. nov. sp. nov., a novel facultatively anaerobic bacterium isolated from a freshwater lake.</title>
        <authorList>
            <person name="Watanabe M."/>
            <person name="Kojima H."/>
            <person name="Fukui M."/>
        </authorList>
    </citation>
    <scope>NUCLEOTIDE SEQUENCE</scope>
    <source>
        <strain evidence="7">MeG22</strain>
    </source>
</reference>
<comment type="function">
    <text evidence="4">Uses inorganic polyphosphate (polyP) as a donor to convert GDP to GTP or ADP to ATP.</text>
</comment>
<dbReference type="InterPro" id="IPR022488">
    <property type="entry name" value="PPK2-related"/>
</dbReference>
<evidence type="ECO:0000259" key="6">
    <source>
        <dbReference type="Pfam" id="PF03976"/>
    </source>
</evidence>
<dbReference type="EC" id="2.7.4.-" evidence="4"/>
<evidence type="ECO:0000256" key="4">
    <source>
        <dbReference type="RuleBase" id="RU369062"/>
    </source>
</evidence>
<evidence type="ECO:0000256" key="1">
    <source>
        <dbReference type="ARBA" id="ARBA00009924"/>
    </source>
</evidence>
<name>A0A5K7S7L2_9BACT</name>
<dbReference type="SUPFAM" id="SSF52540">
    <property type="entry name" value="P-loop containing nucleoside triphosphate hydrolases"/>
    <property type="match status" value="1"/>
</dbReference>
<dbReference type="GO" id="GO:0006793">
    <property type="term" value="P:phosphorus metabolic process"/>
    <property type="evidence" value="ECO:0007669"/>
    <property type="project" value="InterPro"/>
</dbReference>
<accession>A0A5K7S7L2</accession>
<keyword evidence="2 4" id="KW-0808">Transferase</keyword>
<evidence type="ECO:0000313" key="8">
    <source>
        <dbReference type="Proteomes" id="UP001193389"/>
    </source>
</evidence>
<evidence type="ECO:0000256" key="2">
    <source>
        <dbReference type="ARBA" id="ARBA00022679"/>
    </source>
</evidence>
<evidence type="ECO:0000256" key="5">
    <source>
        <dbReference type="SAM" id="MobiDB-lite"/>
    </source>
</evidence>
<evidence type="ECO:0000256" key="3">
    <source>
        <dbReference type="ARBA" id="ARBA00022777"/>
    </source>
</evidence>
<dbReference type="PANTHER" id="PTHR34383:SF1">
    <property type="entry name" value="ADP-POLYPHOSPHATE PHOSPHOTRANSFERASE"/>
    <property type="match status" value="1"/>
</dbReference>
<dbReference type="RefSeq" id="WP_318350526.1">
    <property type="nucleotide sequence ID" value="NZ_AP018694.1"/>
</dbReference>
<dbReference type="GO" id="GO:0008976">
    <property type="term" value="F:polyphosphate kinase activity"/>
    <property type="evidence" value="ECO:0007669"/>
    <property type="project" value="UniProtKB-UniRule"/>
</dbReference>
<dbReference type="InterPro" id="IPR016898">
    <property type="entry name" value="Polyphosphate_phosphotransfera"/>
</dbReference>
<keyword evidence="8" id="KW-1185">Reference proteome</keyword>
<comment type="similarity">
    <text evidence="1 4">Belongs to the polyphosphate kinase 2 (PPK2) family. Class I subfamily.</text>
</comment>
<organism evidence="7 8">
    <name type="scientific">Aquipluma nitroreducens</name>
    <dbReference type="NCBI Taxonomy" id="2010828"/>
    <lineage>
        <taxon>Bacteria</taxon>
        <taxon>Pseudomonadati</taxon>
        <taxon>Bacteroidota</taxon>
        <taxon>Bacteroidia</taxon>
        <taxon>Marinilabiliales</taxon>
        <taxon>Prolixibacteraceae</taxon>
        <taxon>Aquipluma</taxon>
    </lineage>
</organism>